<name>A0ABQ2SAE4_9DEIO</name>
<feature type="compositionally biased region" description="Basic and acidic residues" evidence="1">
    <location>
        <begin position="94"/>
        <end position="104"/>
    </location>
</feature>
<dbReference type="RefSeq" id="WP_189074598.1">
    <property type="nucleotide sequence ID" value="NZ_BMQN01000017.1"/>
</dbReference>
<evidence type="ECO:0000313" key="2">
    <source>
        <dbReference type="EMBL" id="GGS06795.1"/>
    </source>
</evidence>
<feature type="region of interest" description="Disordered" evidence="1">
    <location>
        <begin position="59"/>
        <end position="82"/>
    </location>
</feature>
<dbReference type="EMBL" id="BMQN01000017">
    <property type="protein sequence ID" value="GGS06795.1"/>
    <property type="molecule type" value="Genomic_DNA"/>
</dbReference>
<reference evidence="3" key="1">
    <citation type="journal article" date="2019" name="Int. J. Syst. Evol. Microbiol.">
        <title>The Global Catalogue of Microorganisms (GCM) 10K type strain sequencing project: providing services to taxonomists for standard genome sequencing and annotation.</title>
        <authorList>
            <consortium name="The Broad Institute Genomics Platform"/>
            <consortium name="The Broad Institute Genome Sequencing Center for Infectious Disease"/>
            <person name="Wu L."/>
            <person name="Ma J."/>
        </authorList>
    </citation>
    <scope>NUCLEOTIDE SEQUENCE [LARGE SCALE GENOMIC DNA]</scope>
    <source>
        <strain evidence="3">JCM 31405</strain>
    </source>
</reference>
<sequence length="116" mass="13659">MSRRQEEREYARALEAATDPILRRLIRARYQQRRRGYLRIKDQDAHYLYDLGLTPYPRHPTDQPHNLPHVIHTRTPPGTWGRAEEELGCTVRQRLGDGPHRESLEQVQRGQCAARP</sequence>
<feature type="region of interest" description="Disordered" evidence="1">
    <location>
        <begin position="94"/>
        <end position="116"/>
    </location>
</feature>
<proteinExistence type="predicted"/>
<evidence type="ECO:0000313" key="3">
    <source>
        <dbReference type="Proteomes" id="UP000644548"/>
    </source>
</evidence>
<evidence type="ECO:0000256" key="1">
    <source>
        <dbReference type="SAM" id="MobiDB-lite"/>
    </source>
</evidence>
<protein>
    <submittedName>
        <fullName evidence="2">Uncharacterized protein</fullName>
    </submittedName>
</protein>
<dbReference type="Proteomes" id="UP000644548">
    <property type="component" value="Unassembled WGS sequence"/>
</dbReference>
<accession>A0ABQ2SAE4</accession>
<organism evidence="2 3">
    <name type="scientific">Deinococcus sedimenti</name>
    <dbReference type="NCBI Taxonomy" id="1867090"/>
    <lineage>
        <taxon>Bacteria</taxon>
        <taxon>Thermotogati</taxon>
        <taxon>Deinococcota</taxon>
        <taxon>Deinococci</taxon>
        <taxon>Deinococcales</taxon>
        <taxon>Deinococcaceae</taxon>
        <taxon>Deinococcus</taxon>
    </lineage>
</organism>
<keyword evidence="3" id="KW-1185">Reference proteome</keyword>
<gene>
    <name evidence="2" type="ORF">GCM10008960_36500</name>
</gene>
<comment type="caution">
    <text evidence="2">The sequence shown here is derived from an EMBL/GenBank/DDBJ whole genome shotgun (WGS) entry which is preliminary data.</text>
</comment>